<dbReference type="PANTHER" id="PTHR13620:SF54">
    <property type="entry name" value="OS01G0566000 PROTEIN"/>
    <property type="match status" value="1"/>
</dbReference>
<accession>A0AAQ3JX11</accession>
<evidence type="ECO:0000313" key="3">
    <source>
        <dbReference type="EMBL" id="WOK97954.1"/>
    </source>
</evidence>
<dbReference type="GO" id="GO:0005634">
    <property type="term" value="C:nucleus"/>
    <property type="evidence" value="ECO:0007669"/>
    <property type="project" value="TreeGrafter"/>
</dbReference>
<dbReference type="AlphaFoldDB" id="A0AAQ3JX11"/>
<keyword evidence="1" id="KW-0540">Nuclease</keyword>
<reference evidence="3 4" key="1">
    <citation type="submission" date="2023-10" db="EMBL/GenBank/DDBJ databases">
        <title>Chromosome-scale genome assembly provides insights into flower coloration mechanisms of Canna indica.</title>
        <authorList>
            <person name="Li C."/>
        </authorList>
    </citation>
    <scope>NUCLEOTIDE SEQUENCE [LARGE SCALE GENOMIC DNA]</scope>
    <source>
        <tissue evidence="3">Flower</tissue>
    </source>
</reference>
<protein>
    <submittedName>
        <fullName evidence="3">Uncharacterized protein</fullName>
    </submittedName>
</protein>
<proteinExistence type="predicted"/>
<keyword evidence="2" id="KW-0378">Hydrolase</keyword>
<dbReference type="GO" id="GO:0005737">
    <property type="term" value="C:cytoplasm"/>
    <property type="evidence" value="ECO:0007669"/>
    <property type="project" value="TreeGrafter"/>
</dbReference>
<keyword evidence="4" id="KW-1185">Reference proteome</keyword>
<dbReference type="GO" id="GO:0008408">
    <property type="term" value="F:3'-5' exonuclease activity"/>
    <property type="evidence" value="ECO:0007669"/>
    <property type="project" value="TreeGrafter"/>
</dbReference>
<organism evidence="3 4">
    <name type="scientific">Canna indica</name>
    <name type="common">Indian-shot</name>
    <dbReference type="NCBI Taxonomy" id="4628"/>
    <lineage>
        <taxon>Eukaryota</taxon>
        <taxon>Viridiplantae</taxon>
        <taxon>Streptophyta</taxon>
        <taxon>Embryophyta</taxon>
        <taxon>Tracheophyta</taxon>
        <taxon>Spermatophyta</taxon>
        <taxon>Magnoliopsida</taxon>
        <taxon>Liliopsida</taxon>
        <taxon>Zingiberales</taxon>
        <taxon>Cannaceae</taxon>
        <taxon>Canna</taxon>
    </lineage>
</organism>
<dbReference type="SUPFAM" id="SSF53098">
    <property type="entry name" value="Ribonuclease H-like"/>
    <property type="match status" value="1"/>
</dbReference>
<dbReference type="GO" id="GO:0003676">
    <property type="term" value="F:nucleic acid binding"/>
    <property type="evidence" value="ECO:0007669"/>
    <property type="project" value="InterPro"/>
</dbReference>
<evidence type="ECO:0000313" key="4">
    <source>
        <dbReference type="Proteomes" id="UP001327560"/>
    </source>
</evidence>
<gene>
    <name evidence="3" type="ORF">Cni_G06662</name>
</gene>
<evidence type="ECO:0000256" key="1">
    <source>
        <dbReference type="ARBA" id="ARBA00022722"/>
    </source>
</evidence>
<dbReference type="InterPro" id="IPR051132">
    <property type="entry name" value="3-5_Exonuclease_domain"/>
</dbReference>
<dbReference type="Gene3D" id="3.30.420.10">
    <property type="entry name" value="Ribonuclease H-like superfamily/Ribonuclease H"/>
    <property type="match status" value="1"/>
</dbReference>
<dbReference type="InterPro" id="IPR036397">
    <property type="entry name" value="RNaseH_sf"/>
</dbReference>
<dbReference type="PANTHER" id="PTHR13620">
    <property type="entry name" value="3-5 EXONUCLEASE"/>
    <property type="match status" value="1"/>
</dbReference>
<dbReference type="Proteomes" id="UP001327560">
    <property type="component" value="Chromosome 2"/>
</dbReference>
<dbReference type="EMBL" id="CP136891">
    <property type="protein sequence ID" value="WOK97954.1"/>
    <property type="molecule type" value="Genomic_DNA"/>
</dbReference>
<evidence type="ECO:0000256" key="2">
    <source>
        <dbReference type="ARBA" id="ARBA00022801"/>
    </source>
</evidence>
<name>A0AAQ3JX11_9LILI</name>
<dbReference type="InterPro" id="IPR012337">
    <property type="entry name" value="RNaseH-like_sf"/>
</dbReference>
<sequence length="261" mass="30018">MEISLEREGLGEDDPDRWWRYPWSELVEIRVGASVIETTVAYDDNTASEWIRHVQLHNLKRRGPLVASICFFHGTNDYWRFTQKDPKTRSSNPSNPICAIALCVDESHCLIFHNAPDYRESVHTPKVKLLSKFLEDKKVHVVGINACAEAERLEKEWRVRVAHAIDLGHLVERAFRTKAWEMRKRGKEVVRTGIGMEEMAALALDGMRVEKKPPKLMSPENCTWGVDHKWISDIMLMYAVRDAFLGFLIGLKSLKKIGFSS</sequence>